<dbReference type="PROSITE" id="PS00678">
    <property type="entry name" value="WD_REPEATS_1"/>
    <property type="match status" value="2"/>
</dbReference>
<organism evidence="4 5">
    <name type="scientific">Ectocarpus siliculosus</name>
    <name type="common">Brown alga</name>
    <name type="synonym">Conferva siliculosa</name>
    <dbReference type="NCBI Taxonomy" id="2880"/>
    <lineage>
        <taxon>Eukaryota</taxon>
        <taxon>Sar</taxon>
        <taxon>Stramenopiles</taxon>
        <taxon>Ochrophyta</taxon>
        <taxon>PX clade</taxon>
        <taxon>Phaeophyceae</taxon>
        <taxon>Ectocarpales</taxon>
        <taxon>Ectocarpaceae</taxon>
        <taxon>Ectocarpus</taxon>
    </lineage>
</organism>
<keyword evidence="1 3" id="KW-0853">WD repeat</keyword>
<dbReference type="Gene3D" id="2.130.10.10">
    <property type="entry name" value="YVTN repeat-like/Quinoprotein amine dehydrogenase"/>
    <property type="match status" value="1"/>
</dbReference>
<evidence type="ECO:0000313" key="5">
    <source>
        <dbReference type="Proteomes" id="UP000002630"/>
    </source>
</evidence>
<dbReference type="SUPFAM" id="SSF50978">
    <property type="entry name" value="WD40 repeat-like"/>
    <property type="match status" value="1"/>
</dbReference>
<reference evidence="4 5" key="1">
    <citation type="journal article" date="2010" name="Nature">
        <title>The Ectocarpus genome and the independent evolution of multicellularity in brown algae.</title>
        <authorList>
            <person name="Cock J.M."/>
            <person name="Sterck L."/>
            <person name="Rouze P."/>
            <person name="Scornet D."/>
            <person name="Allen A.E."/>
            <person name="Amoutzias G."/>
            <person name="Anthouard V."/>
            <person name="Artiguenave F."/>
            <person name="Aury J.M."/>
            <person name="Badger J.H."/>
            <person name="Beszteri B."/>
            <person name="Billiau K."/>
            <person name="Bonnet E."/>
            <person name="Bothwell J.H."/>
            <person name="Bowler C."/>
            <person name="Boyen C."/>
            <person name="Brownlee C."/>
            <person name="Carrano C.J."/>
            <person name="Charrier B."/>
            <person name="Cho G.Y."/>
            <person name="Coelho S.M."/>
            <person name="Collen J."/>
            <person name="Corre E."/>
            <person name="Da Silva C."/>
            <person name="Delage L."/>
            <person name="Delaroque N."/>
            <person name="Dittami S.M."/>
            <person name="Doulbeau S."/>
            <person name="Elias M."/>
            <person name="Farnham G."/>
            <person name="Gachon C.M."/>
            <person name="Gschloessl B."/>
            <person name="Heesch S."/>
            <person name="Jabbari K."/>
            <person name="Jubin C."/>
            <person name="Kawai H."/>
            <person name="Kimura K."/>
            <person name="Kloareg B."/>
            <person name="Kupper F.C."/>
            <person name="Lang D."/>
            <person name="Le Bail A."/>
            <person name="Leblanc C."/>
            <person name="Lerouge P."/>
            <person name="Lohr M."/>
            <person name="Lopez P.J."/>
            <person name="Martens C."/>
            <person name="Maumus F."/>
            <person name="Michel G."/>
            <person name="Miranda-Saavedra D."/>
            <person name="Morales J."/>
            <person name="Moreau H."/>
            <person name="Motomura T."/>
            <person name="Nagasato C."/>
            <person name="Napoli C.A."/>
            <person name="Nelson D.R."/>
            <person name="Nyvall-Collen P."/>
            <person name="Peters A.F."/>
            <person name="Pommier C."/>
            <person name="Potin P."/>
            <person name="Poulain J."/>
            <person name="Quesneville H."/>
            <person name="Read B."/>
            <person name="Rensing S.A."/>
            <person name="Ritter A."/>
            <person name="Rousvoal S."/>
            <person name="Samanta M."/>
            <person name="Samson G."/>
            <person name="Schroeder D.C."/>
            <person name="Segurens B."/>
            <person name="Strittmatter M."/>
            <person name="Tonon T."/>
            <person name="Tregear J.W."/>
            <person name="Valentin K."/>
            <person name="von Dassow P."/>
            <person name="Yamagishi T."/>
            <person name="Van de Peer Y."/>
            <person name="Wincker P."/>
        </authorList>
    </citation>
    <scope>NUCLEOTIDE SEQUENCE [LARGE SCALE GENOMIC DNA]</scope>
    <source>
        <strain evidence="5">Ec32 / CCAP1310/4</strain>
    </source>
</reference>
<dbReference type="InterPro" id="IPR020472">
    <property type="entry name" value="WD40_PAC1"/>
</dbReference>
<dbReference type="InterPro" id="IPR015943">
    <property type="entry name" value="WD40/YVTN_repeat-like_dom_sf"/>
</dbReference>
<sequence length="366" mass="39579">MSFGAMNAGKADYALPSAPSDGVSDITFSPTGNLITAGSWDNGVRVWELQRGYGTQPITAVPKAQINHDAPVLCTDFSADGTKVFSGGASKQVNMWSLGQPGTTGQQIGVHDAAVKTVRFIPEMNLVASASWDRTVKFWDTRTSTPAAVVTLCERAYSMDTKGAMMVVATADRKICVYNLGSWTTNGPAPQTMTDSPLRYQTRCVSIFPDQQGFAVGSIEGRVGIEYFSEQAAKQQAASGYKPATTYGNTKLSFAFKCHRVAGAQSSVYSVNSIAFHKYGTFATAGSDGNFHFWDKDSRQRLKAYDLKQGNTISVCKFSPDGGLFGYAMSYDWSQGVEHANPQATNNIFVHAVADDEIKPRPKDKK</sequence>
<gene>
    <name evidence="4" type="ORF">Esi_0241_0035</name>
</gene>
<dbReference type="PROSITE" id="PS50082">
    <property type="entry name" value="WD_REPEATS_2"/>
    <property type="match status" value="3"/>
</dbReference>
<dbReference type="PRINTS" id="PR00320">
    <property type="entry name" value="GPROTEINBRPT"/>
</dbReference>
<feature type="repeat" description="WD" evidence="3">
    <location>
        <begin position="16"/>
        <end position="57"/>
    </location>
</feature>
<dbReference type="EMBL" id="FN649760">
    <property type="protein sequence ID" value="CBJ31271.1"/>
    <property type="molecule type" value="Genomic_DNA"/>
</dbReference>
<dbReference type="InParanoid" id="D7FSY0"/>
<dbReference type="AlphaFoldDB" id="D7FSY0"/>
<evidence type="ECO:0000256" key="2">
    <source>
        <dbReference type="ARBA" id="ARBA00022737"/>
    </source>
</evidence>
<feature type="repeat" description="WD" evidence="3">
    <location>
        <begin position="108"/>
        <end position="149"/>
    </location>
</feature>
<dbReference type="OrthoDB" id="256303at2759"/>
<evidence type="ECO:0000256" key="3">
    <source>
        <dbReference type="PROSITE-ProRule" id="PRU00221"/>
    </source>
</evidence>
<dbReference type="PANTHER" id="PTHR10971">
    <property type="entry name" value="MRNA EXPORT FACTOR AND BUB3"/>
    <property type="match status" value="1"/>
</dbReference>
<dbReference type="PROSITE" id="PS50294">
    <property type="entry name" value="WD_REPEATS_REGION"/>
    <property type="match status" value="2"/>
</dbReference>
<keyword evidence="2" id="KW-0677">Repeat</keyword>
<dbReference type="Pfam" id="PF00400">
    <property type="entry name" value="WD40"/>
    <property type="match status" value="4"/>
</dbReference>
<dbReference type="InterPro" id="IPR001680">
    <property type="entry name" value="WD40_rpt"/>
</dbReference>
<dbReference type="Proteomes" id="UP000002630">
    <property type="component" value="Unassembled WGS sequence"/>
</dbReference>
<dbReference type="SMART" id="SM00320">
    <property type="entry name" value="WD40"/>
    <property type="match status" value="4"/>
</dbReference>
<keyword evidence="5" id="KW-1185">Reference proteome</keyword>
<evidence type="ECO:0000256" key="1">
    <source>
        <dbReference type="ARBA" id="ARBA00022574"/>
    </source>
</evidence>
<accession>D7FSY0</accession>
<dbReference type="eggNOG" id="KOG0647">
    <property type="taxonomic scope" value="Eukaryota"/>
</dbReference>
<dbReference type="InterPro" id="IPR036322">
    <property type="entry name" value="WD40_repeat_dom_sf"/>
</dbReference>
<dbReference type="InterPro" id="IPR019775">
    <property type="entry name" value="WD40_repeat_CS"/>
</dbReference>
<proteinExistence type="predicted"/>
<dbReference type="STRING" id="2880.D7FSY0"/>
<feature type="repeat" description="WD" evidence="3">
    <location>
        <begin position="65"/>
        <end position="98"/>
    </location>
</feature>
<protein>
    <submittedName>
        <fullName evidence="4">Uncharacterized protein</fullName>
    </submittedName>
</protein>
<name>D7FSY0_ECTSI</name>
<evidence type="ECO:0000313" key="4">
    <source>
        <dbReference type="EMBL" id="CBJ31271.1"/>
    </source>
</evidence>